<comment type="caution">
    <text evidence="2">The sequence shown here is derived from an EMBL/GenBank/DDBJ whole genome shotgun (WGS) entry which is preliminary data.</text>
</comment>
<feature type="region of interest" description="Disordered" evidence="1">
    <location>
        <begin position="283"/>
        <end position="391"/>
    </location>
</feature>
<evidence type="ECO:0000313" key="2">
    <source>
        <dbReference type="EMBL" id="KPM45609.1"/>
    </source>
</evidence>
<feature type="region of interest" description="Disordered" evidence="1">
    <location>
        <begin position="619"/>
        <end position="659"/>
    </location>
</feature>
<gene>
    <name evidence="2" type="ORF">AK830_g932</name>
</gene>
<keyword evidence="3" id="KW-1185">Reference proteome</keyword>
<feature type="region of interest" description="Disordered" evidence="1">
    <location>
        <begin position="676"/>
        <end position="729"/>
    </location>
</feature>
<dbReference type="STRING" id="78410.A0A0P7BFZ6"/>
<feature type="compositionally biased region" description="Basic residues" evidence="1">
    <location>
        <begin position="379"/>
        <end position="391"/>
    </location>
</feature>
<evidence type="ECO:0000256" key="1">
    <source>
        <dbReference type="SAM" id="MobiDB-lite"/>
    </source>
</evidence>
<reference evidence="2 3" key="1">
    <citation type="submission" date="2015-09" db="EMBL/GenBank/DDBJ databases">
        <title>Draft genome of a European isolate of the apple canker pathogen Neonectria ditissima.</title>
        <authorList>
            <person name="Gomez-Cortecero A."/>
            <person name="Harrison R.J."/>
            <person name="Armitage A.D."/>
        </authorList>
    </citation>
    <scope>NUCLEOTIDE SEQUENCE [LARGE SCALE GENOMIC DNA]</scope>
    <source>
        <strain evidence="2 3">R09/05</strain>
    </source>
</reference>
<name>A0A0P7BFZ6_9HYPO</name>
<organism evidence="2 3">
    <name type="scientific">Neonectria ditissima</name>
    <dbReference type="NCBI Taxonomy" id="78410"/>
    <lineage>
        <taxon>Eukaryota</taxon>
        <taxon>Fungi</taxon>
        <taxon>Dikarya</taxon>
        <taxon>Ascomycota</taxon>
        <taxon>Pezizomycotina</taxon>
        <taxon>Sordariomycetes</taxon>
        <taxon>Hypocreomycetidae</taxon>
        <taxon>Hypocreales</taxon>
        <taxon>Nectriaceae</taxon>
        <taxon>Neonectria</taxon>
    </lineage>
</organism>
<feature type="compositionally biased region" description="Polar residues" evidence="1">
    <location>
        <begin position="313"/>
        <end position="323"/>
    </location>
</feature>
<feature type="compositionally biased region" description="Basic and acidic residues" evidence="1">
    <location>
        <begin position="77"/>
        <end position="92"/>
    </location>
</feature>
<evidence type="ECO:0008006" key="4">
    <source>
        <dbReference type="Google" id="ProtNLM"/>
    </source>
</evidence>
<dbReference type="AlphaFoldDB" id="A0A0P7BFZ6"/>
<protein>
    <recommendedName>
        <fullName evidence="4">BTB domain-containing protein</fullName>
    </recommendedName>
</protein>
<accession>A0A0P7BFZ6</accession>
<feature type="compositionally biased region" description="Polar residues" evidence="1">
    <location>
        <begin position="649"/>
        <end position="659"/>
    </location>
</feature>
<dbReference type="PANTHER" id="PTHR37538">
    <property type="entry name" value="BTB DOMAIN-CONTAINING PROTEIN"/>
    <property type="match status" value="1"/>
</dbReference>
<dbReference type="EMBL" id="LKCW01000006">
    <property type="protein sequence ID" value="KPM45609.1"/>
    <property type="molecule type" value="Genomic_DNA"/>
</dbReference>
<sequence length="816" mass="90469">MTGDQASNPNHIHPRFATFPTLQDTHQASSIFSDFQNLVLPILRQHRKFVGFTSYCLVALVSPEVISPFSAMDEDEQQPRDVPESLEDDTRPEVSPYSGRLHQVSFQDGEPLQVPKSLLLEYPKFYKACTKVRVPDNGPRFPHLPQHVGHVLVHFIFTGRYQCLKPKGMSAVDKRVSEFATALRVCSVAEEYSMPALGMLAKAEVCTLGKDLSLASVIDIIESEQGVSVQNVWVAAYLKLRVKSFCKTMTRTTEQKSLKELEAFPPTTSKLILRSVAELLVSELPSEEEPRQGSSSTAEQSRIGHDKGAATNWAISDHSTLPTTDPEPVHKQPPSDGSFLFPKLDMFTEPYDDCPDPEVRRLDGVVQRGPSYDNPLATKKSKKEKKKERKNKKKMLELAMMEEQREAASDFLVDTESDLSIVPTPTNSSFDWPYTNSFAELRFKDGHSLFIQQNFLQKCPKLAIESDGKRPVKDMSFDAGHVFVHFLVTGDYQCLKPNGKSASDKRDSEFATALRVHSAAQLYSLPQLGGLAEAEMSRLGNQSSLASIKRIIDKECRFTKNTWVTTYFESRVQLFCQQGLTEAGAGLLANGLVTLLPTTSKILLRGVIGFYSRNSLGKEGPCQHGHSRANCSKVSPDEESCQDVEDTKSQIPPASSSAKASMRILSSKWLDFPKTDESLPIHDQSKEDLEKSKRDKLKPAKLAAQEKASWPFTDQSSSDGDGIATPTSTLSEISSFGKYDFDQMAPKDTTDNASDHTSAMTDLCNDSFVMGQGESCPYQFDHCDQYSQCCTCKGCQKKMQDLSDGLVRSGGGSETT</sequence>
<proteinExistence type="predicted"/>
<feature type="compositionally biased region" description="Polar residues" evidence="1">
    <location>
        <begin position="712"/>
        <end position="729"/>
    </location>
</feature>
<dbReference type="Proteomes" id="UP000050424">
    <property type="component" value="Unassembled WGS sequence"/>
</dbReference>
<dbReference type="OrthoDB" id="3594103at2759"/>
<evidence type="ECO:0000313" key="3">
    <source>
        <dbReference type="Proteomes" id="UP000050424"/>
    </source>
</evidence>
<feature type="compositionally biased region" description="Basic and acidic residues" evidence="1">
    <location>
        <begin position="676"/>
        <end position="693"/>
    </location>
</feature>
<feature type="region of interest" description="Disordered" evidence="1">
    <location>
        <begin position="70"/>
        <end position="94"/>
    </location>
</feature>
<dbReference type="PANTHER" id="PTHR37538:SF1">
    <property type="entry name" value="BTB DOMAIN-CONTAINING PROTEIN"/>
    <property type="match status" value="1"/>
</dbReference>